<dbReference type="SMART" id="SM00849">
    <property type="entry name" value="Lactamase_B"/>
    <property type="match status" value="1"/>
</dbReference>
<evidence type="ECO:0000313" key="7">
    <source>
        <dbReference type="EMBL" id="KAJ6719083.1"/>
    </source>
</evidence>
<evidence type="ECO:0000256" key="4">
    <source>
        <dbReference type="ARBA" id="ARBA00023242"/>
    </source>
</evidence>
<dbReference type="InterPro" id="IPR036866">
    <property type="entry name" value="RibonucZ/Hydroxyglut_hydro"/>
</dbReference>
<dbReference type="FunFam" id="3.60.15.10:FF:000028">
    <property type="entry name" value="Integrator complex subunit 11 isoform X3"/>
    <property type="match status" value="1"/>
</dbReference>
<dbReference type="Gene3D" id="3.40.50.10890">
    <property type="match status" value="1"/>
</dbReference>
<gene>
    <name evidence="7" type="ORF">OIU79_006865</name>
</gene>
<keyword evidence="3" id="KW-0378">Hydrolase</keyword>
<dbReference type="FunFam" id="3.40.50.10890:FF:000005">
    <property type="entry name" value="Cleavage and polyadenylation specificity factor subunit 3-II"/>
    <property type="match status" value="1"/>
</dbReference>
<reference evidence="7" key="1">
    <citation type="submission" date="2022-11" db="EMBL/GenBank/DDBJ databases">
        <authorList>
            <person name="Hyden B.L."/>
            <person name="Feng K."/>
            <person name="Yates T."/>
            <person name="Jawdy S."/>
            <person name="Smart L.B."/>
            <person name="Muchero W."/>
        </authorList>
    </citation>
    <scope>NUCLEOTIDE SEQUENCE</scope>
    <source>
        <tissue evidence="7">Shoot tip</tissue>
    </source>
</reference>
<dbReference type="GO" id="GO:0005634">
    <property type="term" value="C:nucleus"/>
    <property type="evidence" value="ECO:0007669"/>
    <property type="project" value="UniProtKB-SubCell"/>
</dbReference>
<dbReference type="AlphaFoldDB" id="A0A9Q0Z2S7"/>
<comment type="caution">
    <text evidence="7">The sequence shown here is derived from an EMBL/GenBank/DDBJ whole genome shotgun (WGS) entry which is preliminary data.</text>
</comment>
<dbReference type="EMBL" id="JAPFFK010000014">
    <property type="protein sequence ID" value="KAJ6719083.1"/>
    <property type="molecule type" value="Genomic_DNA"/>
</dbReference>
<evidence type="ECO:0000256" key="1">
    <source>
        <dbReference type="ARBA" id="ARBA00004123"/>
    </source>
</evidence>
<name>A0A9Q0Z2S7_SALPP</name>
<dbReference type="InterPro" id="IPR011108">
    <property type="entry name" value="RMMBL"/>
</dbReference>
<comment type="subcellular location">
    <subcellularLocation>
        <location evidence="1">Nucleus</location>
    </subcellularLocation>
</comment>
<feature type="domain" description="Beta-Casp" evidence="6">
    <location>
        <begin position="244"/>
        <end position="362"/>
    </location>
</feature>
<evidence type="ECO:0000259" key="5">
    <source>
        <dbReference type="SMART" id="SM00849"/>
    </source>
</evidence>
<organism evidence="7 8">
    <name type="scientific">Salix purpurea</name>
    <name type="common">Purple osier willow</name>
    <dbReference type="NCBI Taxonomy" id="77065"/>
    <lineage>
        <taxon>Eukaryota</taxon>
        <taxon>Viridiplantae</taxon>
        <taxon>Streptophyta</taxon>
        <taxon>Embryophyta</taxon>
        <taxon>Tracheophyta</taxon>
        <taxon>Spermatophyta</taxon>
        <taxon>Magnoliopsida</taxon>
        <taxon>eudicotyledons</taxon>
        <taxon>Gunneridae</taxon>
        <taxon>Pentapetalae</taxon>
        <taxon>rosids</taxon>
        <taxon>fabids</taxon>
        <taxon>Malpighiales</taxon>
        <taxon>Salicaceae</taxon>
        <taxon>Saliceae</taxon>
        <taxon>Salix</taxon>
    </lineage>
</organism>
<dbReference type="GO" id="GO:0016787">
    <property type="term" value="F:hydrolase activity"/>
    <property type="evidence" value="ECO:0007669"/>
    <property type="project" value="UniProtKB-KW"/>
</dbReference>
<reference evidence="7" key="2">
    <citation type="journal article" date="2023" name="Int. J. Mol. Sci.">
        <title>De Novo Assembly and Annotation of 11 Diverse Shrub Willow (Salix) Genomes Reveals Novel Gene Organization in Sex-Linked Regions.</title>
        <authorList>
            <person name="Hyden B."/>
            <person name="Feng K."/>
            <person name="Yates T.B."/>
            <person name="Jawdy S."/>
            <person name="Cereghino C."/>
            <person name="Smart L.B."/>
            <person name="Muchero W."/>
        </authorList>
    </citation>
    <scope>NUCLEOTIDE SEQUENCE</scope>
    <source>
        <tissue evidence="7">Shoot tip</tissue>
    </source>
</reference>
<dbReference type="CDD" id="cd16291">
    <property type="entry name" value="INTS11-like_MBL-fold"/>
    <property type="match status" value="1"/>
</dbReference>
<evidence type="ECO:0000256" key="3">
    <source>
        <dbReference type="ARBA" id="ARBA00022801"/>
    </source>
</evidence>
<dbReference type="SUPFAM" id="SSF56281">
    <property type="entry name" value="Metallo-hydrolase/oxidoreductase"/>
    <property type="match status" value="1"/>
</dbReference>
<dbReference type="Gene3D" id="3.60.15.10">
    <property type="entry name" value="Ribonuclease Z/Hydroxyacylglutathione hydrolase-like"/>
    <property type="match status" value="1"/>
</dbReference>
<feature type="domain" description="Metallo-beta-lactamase" evidence="5">
    <location>
        <begin position="15"/>
        <end position="232"/>
    </location>
</feature>
<sequence length="653" mass="73711">MAIECLVLGAGQEVGKSCVVVTINGKRIMFDCGMHMGYDDHRRYPDFSLISKSRDFDHSLDCVIITHFHLDHVGALPYFTEVCGYNGPIYMTYPTKALAPLMLEDFRKVLVDRRGEEEQFTSLHISQCMQKVIAIDLKQTLQVDDDLQIRAYYAGHVLGAAMFYAKVGESAMVYTGDYNMTPDRHLGAAQIDRLELDLLITESTYATTIRDSKYAREREFLKAVHECVAGGGKVLIPTFALGRAQELCILLDDYWERMNLKVPIYFSAGLTIQANMYYKILISWTSQKIKETYATRNAFDFKHVHNFDRSLINAPGPCVLFATPGMISGGFSLEVFKQWAPCEMNLITLPGYCVAGTVGHKLMSGKPTKIVLDKDTQIDVRCQIHQLSFSPHTDSKGIMDLARFLSPKNVILVHGEKPKMVSLKERIQSELRIPCYLPANCDTVHIPSTTYVKAHASNAFIRSCLNPNFRFLKRSKEENSDQVLRNTNSTAPLQVNDERVAEGILIMEKGKKARVVHQDDLLLMLRQKKHDIQFGYCCAAQLDNLEETGNRDGALSHSDKCSCLQLLFKELSTYFSGVNIQDLGEHLQVESFQVSVCLKDNCPYRIIDSPRKEAATIFYCCSWSAADEKLAREIISAIERFNLSDNLPCKNSK</sequence>
<dbReference type="GO" id="GO:0004521">
    <property type="term" value="F:RNA endonuclease activity"/>
    <property type="evidence" value="ECO:0007669"/>
    <property type="project" value="TreeGrafter"/>
</dbReference>
<dbReference type="Proteomes" id="UP001151532">
    <property type="component" value="Chromosome 10"/>
</dbReference>
<accession>A0A9Q0Z2S7</accession>
<dbReference type="InterPro" id="IPR022712">
    <property type="entry name" value="Beta_Casp"/>
</dbReference>
<protein>
    <submittedName>
        <fullName evidence="7">CLEAVAGE AND POLYADENYLATION SPECIFICITY FACTOR FAMILY MEMBER</fullName>
    </submittedName>
</protein>
<dbReference type="GO" id="GO:0016180">
    <property type="term" value="P:snRNA processing"/>
    <property type="evidence" value="ECO:0007669"/>
    <property type="project" value="TreeGrafter"/>
</dbReference>
<evidence type="ECO:0000259" key="6">
    <source>
        <dbReference type="SMART" id="SM01027"/>
    </source>
</evidence>
<dbReference type="InterPro" id="IPR050698">
    <property type="entry name" value="MBL"/>
</dbReference>
<keyword evidence="8" id="KW-1185">Reference proteome</keyword>
<evidence type="ECO:0000313" key="8">
    <source>
        <dbReference type="Proteomes" id="UP001151532"/>
    </source>
</evidence>
<dbReference type="Pfam" id="PF16661">
    <property type="entry name" value="Lactamase_B_6"/>
    <property type="match status" value="1"/>
</dbReference>
<proteinExistence type="inferred from homology"/>
<dbReference type="Pfam" id="PF10996">
    <property type="entry name" value="Beta-Casp"/>
    <property type="match status" value="1"/>
</dbReference>
<dbReference type="PANTHER" id="PTHR11203:SF37">
    <property type="entry name" value="INTEGRATOR COMPLEX SUBUNIT 11"/>
    <property type="match status" value="1"/>
</dbReference>
<dbReference type="OrthoDB" id="10249535at2759"/>
<dbReference type="SMART" id="SM01027">
    <property type="entry name" value="Beta-Casp"/>
    <property type="match status" value="1"/>
</dbReference>
<keyword evidence="4" id="KW-0539">Nucleus</keyword>
<dbReference type="PANTHER" id="PTHR11203">
    <property type="entry name" value="CLEAVAGE AND POLYADENYLATION SPECIFICITY FACTOR FAMILY MEMBER"/>
    <property type="match status" value="1"/>
</dbReference>
<dbReference type="InterPro" id="IPR041897">
    <property type="entry name" value="INTS11-like_MBL-fold"/>
</dbReference>
<evidence type="ECO:0000256" key="2">
    <source>
        <dbReference type="ARBA" id="ARBA00007093"/>
    </source>
</evidence>
<comment type="similarity">
    <text evidence="2">Belongs to the metallo-beta-lactamase superfamily. RNA-metabolizing metallo-beta-lactamase-like family. INTS11 subfamily.</text>
</comment>
<dbReference type="InterPro" id="IPR001279">
    <property type="entry name" value="Metallo-B-lactamas"/>
</dbReference>
<dbReference type="Pfam" id="PF07521">
    <property type="entry name" value="RMMBL"/>
    <property type="match status" value="1"/>
</dbReference>